<protein>
    <submittedName>
        <fullName evidence="1">Uncharacterized protein</fullName>
    </submittedName>
</protein>
<reference evidence="1" key="1">
    <citation type="submission" date="2014-09" db="EMBL/GenBank/DDBJ databases">
        <authorList>
            <person name="Magalhaes I.L.F."/>
            <person name="Oliveira U."/>
            <person name="Santos F.R."/>
            <person name="Vidigal T.H.D.A."/>
            <person name="Brescovit A.D."/>
            <person name="Santos A.J."/>
        </authorList>
    </citation>
    <scope>NUCLEOTIDE SEQUENCE</scope>
    <source>
        <tissue evidence="1">Shoot tissue taken approximately 20 cm above the soil surface</tissue>
    </source>
</reference>
<organism evidence="1">
    <name type="scientific">Arundo donax</name>
    <name type="common">Giant reed</name>
    <name type="synonym">Donax arundinaceus</name>
    <dbReference type="NCBI Taxonomy" id="35708"/>
    <lineage>
        <taxon>Eukaryota</taxon>
        <taxon>Viridiplantae</taxon>
        <taxon>Streptophyta</taxon>
        <taxon>Embryophyta</taxon>
        <taxon>Tracheophyta</taxon>
        <taxon>Spermatophyta</taxon>
        <taxon>Magnoliopsida</taxon>
        <taxon>Liliopsida</taxon>
        <taxon>Poales</taxon>
        <taxon>Poaceae</taxon>
        <taxon>PACMAD clade</taxon>
        <taxon>Arundinoideae</taxon>
        <taxon>Arundineae</taxon>
        <taxon>Arundo</taxon>
    </lineage>
</organism>
<proteinExistence type="predicted"/>
<accession>A0A0A9HTR8</accession>
<evidence type="ECO:0000313" key="1">
    <source>
        <dbReference type="EMBL" id="JAE36318.1"/>
    </source>
</evidence>
<name>A0A0A9HTR8_ARUDO</name>
<dbReference type="AlphaFoldDB" id="A0A0A9HTR8"/>
<reference evidence="1" key="2">
    <citation type="journal article" date="2015" name="Data Brief">
        <title>Shoot transcriptome of the giant reed, Arundo donax.</title>
        <authorList>
            <person name="Barrero R.A."/>
            <person name="Guerrero F.D."/>
            <person name="Moolhuijzen P."/>
            <person name="Goolsby J.A."/>
            <person name="Tidwell J."/>
            <person name="Bellgard S.E."/>
            <person name="Bellgard M.I."/>
        </authorList>
    </citation>
    <scope>NUCLEOTIDE SEQUENCE</scope>
    <source>
        <tissue evidence="1">Shoot tissue taken approximately 20 cm above the soil surface</tissue>
    </source>
</reference>
<sequence>MLVLKDVRVPLHLSQFSTEGLKFADLWDELAKQRRLLLRMFNQSLASSTMLLIYGDETWTL</sequence>
<dbReference type="EMBL" id="GBRH01161578">
    <property type="protein sequence ID" value="JAE36318.1"/>
    <property type="molecule type" value="Transcribed_RNA"/>
</dbReference>